<dbReference type="PANTHER" id="PTHR11571">
    <property type="entry name" value="GLUTATHIONE S-TRANSFERASE"/>
    <property type="match status" value="1"/>
</dbReference>
<gene>
    <name evidence="8" type="ORF">PPERSA_08993</name>
</gene>
<dbReference type="AlphaFoldDB" id="A0A0V0R303"/>
<evidence type="ECO:0000313" key="9">
    <source>
        <dbReference type="Proteomes" id="UP000054937"/>
    </source>
</evidence>
<evidence type="ECO:0000256" key="5">
    <source>
        <dbReference type="ARBA" id="ARBA00047960"/>
    </source>
</evidence>
<dbReference type="InterPro" id="IPR036282">
    <property type="entry name" value="Glutathione-S-Trfase_C_sf"/>
</dbReference>
<dbReference type="InterPro" id="IPR050213">
    <property type="entry name" value="GST_superfamily"/>
</dbReference>
<dbReference type="InterPro" id="IPR036249">
    <property type="entry name" value="Thioredoxin-like_sf"/>
</dbReference>
<dbReference type="InParanoid" id="A0A0V0R303"/>
<dbReference type="PROSITE" id="PS50405">
    <property type="entry name" value="GST_CTER"/>
    <property type="match status" value="1"/>
</dbReference>
<dbReference type="InterPro" id="IPR004045">
    <property type="entry name" value="Glutathione_S-Trfase_N"/>
</dbReference>
<dbReference type="SUPFAM" id="SSF52833">
    <property type="entry name" value="Thioredoxin-like"/>
    <property type="match status" value="1"/>
</dbReference>
<dbReference type="EC" id="2.5.1.18" evidence="3"/>
<comment type="catalytic activity">
    <reaction evidence="5">
        <text>RX + glutathione = an S-substituted glutathione + a halide anion + H(+)</text>
        <dbReference type="Rhea" id="RHEA:16437"/>
        <dbReference type="ChEBI" id="CHEBI:15378"/>
        <dbReference type="ChEBI" id="CHEBI:16042"/>
        <dbReference type="ChEBI" id="CHEBI:17792"/>
        <dbReference type="ChEBI" id="CHEBI:57925"/>
        <dbReference type="ChEBI" id="CHEBI:90779"/>
        <dbReference type="EC" id="2.5.1.18"/>
    </reaction>
</comment>
<feature type="domain" description="GST C-terminal" evidence="7">
    <location>
        <begin position="94"/>
        <end position="219"/>
    </location>
</feature>
<feature type="domain" description="GST N-terminal" evidence="6">
    <location>
        <begin position="6"/>
        <end position="89"/>
    </location>
</feature>
<dbReference type="InterPro" id="IPR004046">
    <property type="entry name" value="GST_C"/>
</dbReference>
<dbReference type="InterPro" id="IPR040079">
    <property type="entry name" value="Glutathione_S-Trfase"/>
</dbReference>
<dbReference type="GO" id="GO:0006749">
    <property type="term" value="P:glutathione metabolic process"/>
    <property type="evidence" value="ECO:0007669"/>
    <property type="project" value="TreeGrafter"/>
</dbReference>
<comment type="caution">
    <text evidence="8">The sequence shown here is derived from an EMBL/GenBank/DDBJ whole genome shotgun (WGS) entry which is preliminary data.</text>
</comment>
<sequence length="240" mass="29141">MSEKVEKLKLVYWESRGRGHPIRMLLSYLDLKYDEKIYKFNKREEWFEKDKQQINMNYPNLPYIDDNGYKLSDSAAIMNYIPQRFERNEMLGKNLNDRGIVQQLMGLTADFRAIFRDLFFDENWKEKFEKSIEQAREKIKIFDKILGQCKWLVGDYLTIVDFFFYEYVQLYFISVPNKSDDYQNINRFIDDFSRIPQINRFMKSSTNLNSPGHFPTYSFIDTTQYHKKMNKKFLDGYYDN</sequence>
<dbReference type="Pfam" id="PF02798">
    <property type="entry name" value="GST_N"/>
    <property type="match status" value="1"/>
</dbReference>
<keyword evidence="9" id="KW-1185">Reference proteome</keyword>
<dbReference type="Gene3D" id="3.40.30.10">
    <property type="entry name" value="Glutaredoxin"/>
    <property type="match status" value="1"/>
</dbReference>
<evidence type="ECO:0000259" key="7">
    <source>
        <dbReference type="PROSITE" id="PS50405"/>
    </source>
</evidence>
<evidence type="ECO:0000313" key="8">
    <source>
        <dbReference type="EMBL" id="KRX08889.1"/>
    </source>
</evidence>
<evidence type="ECO:0000256" key="1">
    <source>
        <dbReference type="ARBA" id="ARBA00003701"/>
    </source>
</evidence>
<protein>
    <recommendedName>
        <fullName evidence="3">glutathione transferase</fullName>
        <ecNumber evidence="3">2.5.1.18</ecNumber>
    </recommendedName>
</protein>
<dbReference type="PROSITE" id="PS50404">
    <property type="entry name" value="GST_NTER"/>
    <property type="match status" value="1"/>
</dbReference>
<comment type="function">
    <text evidence="1">Conjugation of reduced glutathione to a wide number of exogenous and endogenous hydrophobic electrophiles.</text>
</comment>
<dbReference type="Gene3D" id="1.20.1050.10">
    <property type="match status" value="1"/>
</dbReference>
<keyword evidence="4" id="KW-0808">Transferase</keyword>
<comment type="similarity">
    <text evidence="2">Belongs to the GST superfamily. Mu family.</text>
</comment>
<dbReference type="Pfam" id="PF00043">
    <property type="entry name" value="GST_C"/>
    <property type="match status" value="1"/>
</dbReference>
<dbReference type="InterPro" id="IPR010987">
    <property type="entry name" value="Glutathione-S-Trfase_C-like"/>
</dbReference>
<dbReference type="OMA" id="ADFIMYE"/>
<dbReference type="EMBL" id="LDAU01000057">
    <property type="protein sequence ID" value="KRX08889.1"/>
    <property type="molecule type" value="Genomic_DNA"/>
</dbReference>
<evidence type="ECO:0000256" key="3">
    <source>
        <dbReference type="ARBA" id="ARBA00012452"/>
    </source>
</evidence>
<proteinExistence type="inferred from homology"/>
<dbReference type="SFLD" id="SFLDS00019">
    <property type="entry name" value="Glutathione_Transferase_(cytos"/>
    <property type="match status" value="1"/>
</dbReference>
<organism evidence="8 9">
    <name type="scientific">Pseudocohnilembus persalinus</name>
    <name type="common">Ciliate</name>
    <dbReference type="NCBI Taxonomy" id="266149"/>
    <lineage>
        <taxon>Eukaryota</taxon>
        <taxon>Sar</taxon>
        <taxon>Alveolata</taxon>
        <taxon>Ciliophora</taxon>
        <taxon>Intramacronucleata</taxon>
        <taxon>Oligohymenophorea</taxon>
        <taxon>Scuticociliatia</taxon>
        <taxon>Philasterida</taxon>
        <taxon>Pseudocohnilembidae</taxon>
        <taxon>Pseudocohnilembus</taxon>
    </lineage>
</organism>
<reference evidence="8 9" key="1">
    <citation type="journal article" date="2015" name="Sci. Rep.">
        <title>Genome of the facultative scuticociliatosis pathogen Pseudocohnilembus persalinus provides insight into its virulence through horizontal gene transfer.</title>
        <authorList>
            <person name="Xiong J."/>
            <person name="Wang G."/>
            <person name="Cheng J."/>
            <person name="Tian M."/>
            <person name="Pan X."/>
            <person name="Warren A."/>
            <person name="Jiang C."/>
            <person name="Yuan D."/>
            <person name="Miao W."/>
        </authorList>
    </citation>
    <scope>NUCLEOTIDE SEQUENCE [LARGE SCALE GENOMIC DNA]</scope>
    <source>
        <strain evidence="8">36N120E</strain>
    </source>
</reference>
<evidence type="ECO:0000259" key="6">
    <source>
        <dbReference type="PROSITE" id="PS50404"/>
    </source>
</evidence>
<dbReference type="SUPFAM" id="SSF47616">
    <property type="entry name" value="GST C-terminal domain-like"/>
    <property type="match status" value="1"/>
</dbReference>
<accession>A0A0V0R303</accession>
<dbReference type="Proteomes" id="UP000054937">
    <property type="component" value="Unassembled WGS sequence"/>
</dbReference>
<evidence type="ECO:0000256" key="4">
    <source>
        <dbReference type="ARBA" id="ARBA00022679"/>
    </source>
</evidence>
<dbReference type="OrthoDB" id="410118at2759"/>
<evidence type="ECO:0000256" key="2">
    <source>
        <dbReference type="ARBA" id="ARBA00005861"/>
    </source>
</evidence>
<dbReference type="PANTHER" id="PTHR11571:SF222">
    <property type="entry name" value="GLUTATHIONE TRANSFERASE"/>
    <property type="match status" value="1"/>
</dbReference>
<name>A0A0V0R303_PSEPJ</name>
<dbReference type="GO" id="GO:0004364">
    <property type="term" value="F:glutathione transferase activity"/>
    <property type="evidence" value="ECO:0007669"/>
    <property type="project" value="UniProtKB-EC"/>
</dbReference>